<dbReference type="Pfam" id="PF08245">
    <property type="entry name" value="Mur_ligase_M"/>
    <property type="match status" value="1"/>
</dbReference>
<dbReference type="GO" id="GO:0071555">
    <property type="term" value="P:cell wall organization"/>
    <property type="evidence" value="ECO:0007669"/>
    <property type="project" value="UniProtKB-KW"/>
</dbReference>
<dbReference type="Pfam" id="PF02875">
    <property type="entry name" value="Mur_ligase_C"/>
    <property type="match status" value="1"/>
</dbReference>
<dbReference type="InterPro" id="IPR000713">
    <property type="entry name" value="Mur_ligase_N"/>
</dbReference>
<evidence type="ECO:0000256" key="10">
    <source>
        <dbReference type="ARBA" id="ARBA00022984"/>
    </source>
</evidence>
<evidence type="ECO:0000313" key="19">
    <source>
        <dbReference type="Proteomes" id="UP000886723"/>
    </source>
</evidence>
<protein>
    <recommendedName>
        <fullName evidence="3 14">UDP-N-acetylmuramate--L-alanine ligase</fullName>
        <ecNumber evidence="3 14">6.3.2.8</ecNumber>
    </recommendedName>
    <alternativeName>
        <fullName evidence="14">UDP-N-acetylmuramoyl-L-alanine synthetase</fullName>
    </alternativeName>
</protein>
<dbReference type="GO" id="GO:0008763">
    <property type="term" value="F:UDP-N-acetylmuramate-L-alanine ligase activity"/>
    <property type="evidence" value="ECO:0007669"/>
    <property type="project" value="UniProtKB-UniRule"/>
</dbReference>
<evidence type="ECO:0000256" key="4">
    <source>
        <dbReference type="ARBA" id="ARBA00022490"/>
    </source>
</evidence>
<dbReference type="GO" id="GO:0005524">
    <property type="term" value="F:ATP binding"/>
    <property type="evidence" value="ECO:0007669"/>
    <property type="project" value="UniProtKB-UniRule"/>
</dbReference>
<dbReference type="Gene3D" id="3.90.190.20">
    <property type="entry name" value="Mur ligase, C-terminal domain"/>
    <property type="match status" value="1"/>
</dbReference>
<reference evidence="18" key="2">
    <citation type="journal article" date="2021" name="PeerJ">
        <title>Extensive microbial diversity within the chicken gut microbiome revealed by metagenomics and culture.</title>
        <authorList>
            <person name="Gilroy R."/>
            <person name="Ravi A."/>
            <person name="Getino M."/>
            <person name="Pursley I."/>
            <person name="Horton D.L."/>
            <person name="Alikhan N.F."/>
            <person name="Baker D."/>
            <person name="Gharbi K."/>
            <person name="Hall N."/>
            <person name="Watson M."/>
            <person name="Adriaenssens E.M."/>
            <person name="Foster-Nyarko E."/>
            <person name="Jarju S."/>
            <person name="Secka A."/>
            <person name="Antonio M."/>
            <person name="Oren A."/>
            <person name="Chaudhuri R.R."/>
            <person name="La Ragione R."/>
            <person name="Hildebrand F."/>
            <person name="Pallen M.J."/>
        </authorList>
    </citation>
    <scope>NUCLEOTIDE SEQUENCE</scope>
    <source>
        <strain evidence="18">ChiBcec2-4451</strain>
    </source>
</reference>
<evidence type="ECO:0000259" key="17">
    <source>
        <dbReference type="Pfam" id="PF08245"/>
    </source>
</evidence>
<organism evidence="18 19">
    <name type="scientific">Candidatus Pullilachnospira stercoravium</name>
    <dbReference type="NCBI Taxonomy" id="2840913"/>
    <lineage>
        <taxon>Bacteria</taxon>
        <taxon>Bacillati</taxon>
        <taxon>Bacillota</taxon>
        <taxon>Clostridia</taxon>
        <taxon>Lachnospirales</taxon>
        <taxon>Lachnospiraceae</taxon>
        <taxon>Lachnospiraceae incertae sedis</taxon>
        <taxon>Candidatus Pullilachnospira</taxon>
    </lineage>
</organism>
<dbReference type="NCBIfam" id="TIGR01082">
    <property type="entry name" value="murC"/>
    <property type="match status" value="1"/>
</dbReference>
<accession>A0A9D1T5C9</accession>
<keyword evidence="4 14" id="KW-0963">Cytoplasm</keyword>
<comment type="catalytic activity">
    <reaction evidence="13 14">
        <text>UDP-N-acetyl-alpha-D-muramate + L-alanine + ATP = UDP-N-acetyl-alpha-D-muramoyl-L-alanine + ADP + phosphate + H(+)</text>
        <dbReference type="Rhea" id="RHEA:23372"/>
        <dbReference type="ChEBI" id="CHEBI:15378"/>
        <dbReference type="ChEBI" id="CHEBI:30616"/>
        <dbReference type="ChEBI" id="CHEBI:43474"/>
        <dbReference type="ChEBI" id="CHEBI:57972"/>
        <dbReference type="ChEBI" id="CHEBI:70757"/>
        <dbReference type="ChEBI" id="CHEBI:83898"/>
        <dbReference type="ChEBI" id="CHEBI:456216"/>
        <dbReference type="EC" id="6.3.2.8"/>
    </reaction>
</comment>
<name>A0A9D1T5C9_9FIRM</name>
<evidence type="ECO:0000313" key="18">
    <source>
        <dbReference type="EMBL" id="HIV12430.1"/>
    </source>
</evidence>
<dbReference type="SUPFAM" id="SSF53244">
    <property type="entry name" value="MurD-like peptide ligases, peptide-binding domain"/>
    <property type="match status" value="1"/>
</dbReference>
<dbReference type="InterPro" id="IPR005758">
    <property type="entry name" value="UDP-N-AcMur_Ala_ligase_MurC"/>
</dbReference>
<feature type="binding site" evidence="14">
    <location>
        <begin position="118"/>
        <end position="124"/>
    </location>
    <ligand>
        <name>ATP</name>
        <dbReference type="ChEBI" id="CHEBI:30616"/>
    </ligand>
</feature>
<evidence type="ECO:0000256" key="11">
    <source>
        <dbReference type="ARBA" id="ARBA00023306"/>
    </source>
</evidence>
<keyword evidence="6 14" id="KW-0132">Cell division</keyword>
<feature type="domain" description="Mur ligase central" evidence="17">
    <location>
        <begin position="116"/>
        <end position="295"/>
    </location>
</feature>
<evidence type="ECO:0000256" key="1">
    <source>
        <dbReference type="ARBA" id="ARBA00004496"/>
    </source>
</evidence>
<sequence length="459" mass="50493">MYTIDFQSPIHIHFIGIGGISMSGLAEILLKEGFTISGSDAKESPLTKHLEEKGAQLFYGQRASNIIDGIDLVVYTAAIHPDNPEYACAVEKGLPMMSRADLLGQMMKNYSMPIAVSGTHGKTTTTSMASQMLLEGGFDPTITVGGILPSIGGNLRLGHSGTFITEACEYTNSFLSFFPKISIILNMDADHLDFFKDIDDIRHSFRLFAEKLPADGTLIINADTPCWEDVARDLPCQVITYGLEHPADYTAADITWDPQGHPTFTCLAYGKSLGSFSLKVPGLHNVSNALSVIALGQKLGMDTDAIRRGILDFTGTDRRFQYKGKVGDVTVIDDYAHHPTEIRATLTSAKNYPHKTIWCVFQPHTYTRTKALMDDFARALSLADHVVLADIYAARETDTLGISSRDLMERIRKLGTPCEYFPTFDEIENYLLEHCEPGDLLITMGAGDVFKIGEKLLGM</sequence>
<dbReference type="GO" id="GO:0008360">
    <property type="term" value="P:regulation of cell shape"/>
    <property type="evidence" value="ECO:0007669"/>
    <property type="project" value="UniProtKB-KW"/>
</dbReference>
<keyword evidence="8 14" id="KW-0067">ATP-binding</keyword>
<dbReference type="SUPFAM" id="SSF51984">
    <property type="entry name" value="MurCD N-terminal domain"/>
    <property type="match status" value="1"/>
</dbReference>
<comment type="function">
    <text evidence="14">Cell wall formation.</text>
</comment>
<evidence type="ECO:0000256" key="6">
    <source>
        <dbReference type="ARBA" id="ARBA00022618"/>
    </source>
</evidence>
<comment type="caution">
    <text evidence="18">The sequence shown here is derived from an EMBL/GenBank/DDBJ whole genome shotgun (WGS) entry which is preliminary data.</text>
</comment>
<dbReference type="AlphaFoldDB" id="A0A9D1T5C9"/>
<keyword evidence="10 14" id="KW-0573">Peptidoglycan synthesis</keyword>
<evidence type="ECO:0000256" key="12">
    <source>
        <dbReference type="ARBA" id="ARBA00023316"/>
    </source>
</evidence>
<dbReference type="Pfam" id="PF01225">
    <property type="entry name" value="Mur_ligase"/>
    <property type="match status" value="1"/>
</dbReference>
<feature type="domain" description="Mur ligase C-terminal" evidence="16">
    <location>
        <begin position="318"/>
        <end position="447"/>
    </location>
</feature>
<keyword evidence="11 14" id="KW-0131">Cell cycle</keyword>
<dbReference type="InterPro" id="IPR036565">
    <property type="entry name" value="Mur-like_cat_sf"/>
</dbReference>
<dbReference type="Proteomes" id="UP000886723">
    <property type="component" value="Unassembled WGS sequence"/>
</dbReference>
<dbReference type="SUPFAM" id="SSF53623">
    <property type="entry name" value="MurD-like peptide ligases, catalytic domain"/>
    <property type="match status" value="1"/>
</dbReference>
<evidence type="ECO:0000256" key="2">
    <source>
        <dbReference type="ARBA" id="ARBA00004752"/>
    </source>
</evidence>
<dbReference type="EMBL" id="DVON01000100">
    <property type="protein sequence ID" value="HIV12430.1"/>
    <property type="molecule type" value="Genomic_DNA"/>
</dbReference>
<dbReference type="InterPro" id="IPR004101">
    <property type="entry name" value="Mur_ligase_C"/>
</dbReference>
<dbReference type="EC" id="6.3.2.8" evidence="3 14"/>
<evidence type="ECO:0000256" key="3">
    <source>
        <dbReference type="ARBA" id="ARBA00012211"/>
    </source>
</evidence>
<evidence type="ECO:0000256" key="5">
    <source>
        <dbReference type="ARBA" id="ARBA00022598"/>
    </source>
</evidence>
<dbReference type="InterPro" id="IPR050061">
    <property type="entry name" value="MurCDEF_pg_biosynth"/>
</dbReference>
<dbReference type="PANTHER" id="PTHR43445">
    <property type="entry name" value="UDP-N-ACETYLMURAMATE--L-ALANINE LIGASE-RELATED"/>
    <property type="match status" value="1"/>
</dbReference>
<evidence type="ECO:0000256" key="13">
    <source>
        <dbReference type="ARBA" id="ARBA00047833"/>
    </source>
</evidence>
<feature type="domain" description="Mur ligase N-terminal catalytic" evidence="15">
    <location>
        <begin position="11"/>
        <end position="110"/>
    </location>
</feature>
<dbReference type="InterPro" id="IPR036615">
    <property type="entry name" value="Mur_ligase_C_dom_sf"/>
</dbReference>
<dbReference type="GO" id="GO:0005737">
    <property type="term" value="C:cytoplasm"/>
    <property type="evidence" value="ECO:0007669"/>
    <property type="project" value="UniProtKB-SubCell"/>
</dbReference>
<comment type="pathway">
    <text evidence="2 14">Cell wall biogenesis; peptidoglycan biosynthesis.</text>
</comment>
<comment type="subcellular location">
    <subcellularLocation>
        <location evidence="1 14">Cytoplasm</location>
    </subcellularLocation>
</comment>
<dbReference type="PANTHER" id="PTHR43445:SF3">
    <property type="entry name" value="UDP-N-ACETYLMURAMATE--L-ALANINE LIGASE"/>
    <property type="match status" value="1"/>
</dbReference>
<dbReference type="HAMAP" id="MF_00046">
    <property type="entry name" value="MurC"/>
    <property type="match status" value="1"/>
</dbReference>
<evidence type="ECO:0000256" key="9">
    <source>
        <dbReference type="ARBA" id="ARBA00022960"/>
    </source>
</evidence>
<evidence type="ECO:0000256" key="14">
    <source>
        <dbReference type="HAMAP-Rule" id="MF_00046"/>
    </source>
</evidence>
<dbReference type="GO" id="GO:0051301">
    <property type="term" value="P:cell division"/>
    <property type="evidence" value="ECO:0007669"/>
    <property type="project" value="UniProtKB-KW"/>
</dbReference>
<comment type="similarity">
    <text evidence="14">Belongs to the MurCDEF family.</text>
</comment>
<proteinExistence type="inferred from homology"/>
<evidence type="ECO:0000259" key="16">
    <source>
        <dbReference type="Pfam" id="PF02875"/>
    </source>
</evidence>
<keyword evidence="9 14" id="KW-0133">Cell shape</keyword>
<keyword evidence="5 14" id="KW-0436">Ligase</keyword>
<keyword evidence="7 14" id="KW-0547">Nucleotide-binding</keyword>
<dbReference type="Gene3D" id="3.40.50.720">
    <property type="entry name" value="NAD(P)-binding Rossmann-like Domain"/>
    <property type="match status" value="1"/>
</dbReference>
<dbReference type="GO" id="GO:0009252">
    <property type="term" value="P:peptidoglycan biosynthetic process"/>
    <property type="evidence" value="ECO:0007669"/>
    <property type="project" value="UniProtKB-UniRule"/>
</dbReference>
<keyword evidence="12 14" id="KW-0961">Cell wall biogenesis/degradation</keyword>
<evidence type="ECO:0000256" key="7">
    <source>
        <dbReference type="ARBA" id="ARBA00022741"/>
    </source>
</evidence>
<gene>
    <name evidence="14" type="primary">murC</name>
    <name evidence="18" type="ORF">IAA63_04735</name>
</gene>
<evidence type="ECO:0000256" key="8">
    <source>
        <dbReference type="ARBA" id="ARBA00022840"/>
    </source>
</evidence>
<dbReference type="Gene3D" id="3.40.1190.10">
    <property type="entry name" value="Mur-like, catalytic domain"/>
    <property type="match status" value="1"/>
</dbReference>
<reference evidence="18" key="1">
    <citation type="submission" date="2020-10" db="EMBL/GenBank/DDBJ databases">
        <authorList>
            <person name="Gilroy R."/>
        </authorList>
    </citation>
    <scope>NUCLEOTIDE SEQUENCE</scope>
    <source>
        <strain evidence="18">ChiBcec2-4451</strain>
    </source>
</reference>
<evidence type="ECO:0000259" key="15">
    <source>
        <dbReference type="Pfam" id="PF01225"/>
    </source>
</evidence>
<dbReference type="InterPro" id="IPR013221">
    <property type="entry name" value="Mur_ligase_cen"/>
</dbReference>